<dbReference type="Proteomes" id="UP000094501">
    <property type="component" value="Unassembled WGS sequence"/>
</dbReference>
<dbReference type="OrthoDB" id="8419732at2"/>
<keyword evidence="2" id="KW-1185">Reference proteome</keyword>
<dbReference type="EMBL" id="LPWG01000004">
    <property type="protein sequence ID" value="ODS00688.1"/>
    <property type="molecule type" value="Genomic_DNA"/>
</dbReference>
<evidence type="ECO:0000313" key="1">
    <source>
        <dbReference type="EMBL" id="ODS00688.1"/>
    </source>
</evidence>
<comment type="caution">
    <text evidence="1">The sequence shown here is derived from an EMBL/GenBank/DDBJ whole genome shotgun (WGS) entry which is preliminary data.</text>
</comment>
<sequence>MEPRRARNPSTKAVAAVFAAGILYAGGGALACVYHNPSDVARGVMNFVYPKSLYVRSAVWQAQNTGLLPPRPARRAKELFAYQRITVDLRKLGEALGPAAESSLGFTVVLLDTMLWTHYATADGRFAVSVHVDGPKKGDAVLVTESEVIRALNAGALSFDVAETAGLVRVYGPADKQARARAVLRNLPVDAHAQSSRRAKGASG</sequence>
<dbReference type="RefSeq" id="WP_069436276.1">
    <property type="nucleotide sequence ID" value="NZ_LPWG01000004.1"/>
</dbReference>
<evidence type="ECO:0000313" key="2">
    <source>
        <dbReference type="Proteomes" id="UP000094501"/>
    </source>
</evidence>
<organism evidence="1 2">
    <name type="scientific">Methyloceanibacter methanicus</name>
    <dbReference type="NCBI Taxonomy" id="1774968"/>
    <lineage>
        <taxon>Bacteria</taxon>
        <taxon>Pseudomonadati</taxon>
        <taxon>Pseudomonadota</taxon>
        <taxon>Alphaproteobacteria</taxon>
        <taxon>Hyphomicrobiales</taxon>
        <taxon>Hyphomicrobiaceae</taxon>
        <taxon>Methyloceanibacter</taxon>
    </lineage>
</organism>
<name>A0A1E3W4F1_9HYPH</name>
<dbReference type="PROSITE" id="PS51257">
    <property type="entry name" value="PROKAR_LIPOPROTEIN"/>
    <property type="match status" value="1"/>
</dbReference>
<proteinExistence type="predicted"/>
<dbReference type="AlphaFoldDB" id="A0A1E3W4F1"/>
<reference evidence="1 2" key="1">
    <citation type="journal article" date="2016" name="Environ. Microbiol.">
        <title>New Methyloceanibacter diversity from North Sea sediments includes methanotroph containing solely the soluble methane monooxygenase.</title>
        <authorList>
            <person name="Vekeman B."/>
            <person name="Kerckhof F.M."/>
            <person name="Cremers G."/>
            <person name="de Vos P."/>
            <person name="Vandamme P."/>
            <person name="Boon N."/>
            <person name="Op den Camp H.J."/>
            <person name="Heylen K."/>
        </authorList>
    </citation>
    <scope>NUCLEOTIDE SEQUENCE [LARGE SCALE GENOMIC DNA]</scope>
    <source>
        <strain evidence="1 2">R-67174</strain>
    </source>
</reference>
<gene>
    <name evidence="1" type="ORF">AUC68_13935</name>
</gene>
<protein>
    <submittedName>
        <fullName evidence="1">Uncharacterized protein</fullName>
    </submittedName>
</protein>
<accession>A0A1E3W4F1</accession>